<evidence type="ECO:0000313" key="1">
    <source>
        <dbReference type="EMBL" id="EOA29041.1"/>
    </source>
</evidence>
<reference evidence="2" key="1">
    <citation type="journal article" date="2013" name="Nat. Genet.">
        <title>The Capsella rubella genome and the genomic consequences of rapid mating system evolution.</title>
        <authorList>
            <person name="Slotte T."/>
            <person name="Hazzouri K.M."/>
            <person name="Agren J.A."/>
            <person name="Koenig D."/>
            <person name="Maumus F."/>
            <person name="Guo Y.L."/>
            <person name="Steige K."/>
            <person name="Platts A.E."/>
            <person name="Escobar J.S."/>
            <person name="Newman L.K."/>
            <person name="Wang W."/>
            <person name="Mandakova T."/>
            <person name="Vello E."/>
            <person name="Smith L.M."/>
            <person name="Henz S.R."/>
            <person name="Steffen J."/>
            <person name="Takuno S."/>
            <person name="Brandvain Y."/>
            <person name="Coop G."/>
            <person name="Andolfatto P."/>
            <person name="Hu T.T."/>
            <person name="Blanchette M."/>
            <person name="Clark R.M."/>
            <person name="Quesneville H."/>
            <person name="Nordborg M."/>
            <person name="Gaut B.S."/>
            <person name="Lysak M.A."/>
            <person name="Jenkins J."/>
            <person name="Grimwood J."/>
            <person name="Chapman J."/>
            <person name="Prochnik S."/>
            <person name="Shu S."/>
            <person name="Rokhsar D."/>
            <person name="Schmutz J."/>
            <person name="Weigel D."/>
            <person name="Wright S.I."/>
        </authorList>
    </citation>
    <scope>NUCLEOTIDE SEQUENCE [LARGE SCALE GENOMIC DNA]</scope>
    <source>
        <strain evidence="2">cv. Monte Gargano</strain>
    </source>
</reference>
<dbReference type="EMBL" id="KB870808">
    <property type="protein sequence ID" value="EOA29041.1"/>
    <property type="molecule type" value="Genomic_DNA"/>
</dbReference>
<dbReference type="AlphaFoldDB" id="R0G1E7"/>
<proteinExistence type="predicted"/>
<accession>R0G1E7</accession>
<sequence length="79" mass="9033">LRSSCGVNGNSILFTNGGNVTFAYKCGVHTGRGVEDVNFWRFSRENCEMIHYRSSVVALRVECQDENRAFEYLRHTIIT</sequence>
<keyword evidence="2" id="KW-1185">Reference proteome</keyword>
<feature type="non-terminal residue" evidence="1">
    <location>
        <position position="1"/>
    </location>
</feature>
<dbReference type="Proteomes" id="UP000029121">
    <property type="component" value="Unassembled WGS sequence"/>
</dbReference>
<name>R0G1E7_9BRAS</name>
<protein>
    <submittedName>
        <fullName evidence="1">Uncharacterized protein</fullName>
    </submittedName>
</protein>
<gene>
    <name evidence="1" type="ORF">CARUB_v10025296mg</name>
</gene>
<organism evidence="1 2">
    <name type="scientific">Capsella rubella</name>
    <dbReference type="NCBI Taxonomy" id="81985"/>
    <lineage>
        <taxon>Eukaryota</taxon>
        <taxon>Viridiplantae</taxon>
        <taxon>Streptophyta</taxon>
        <taxon>Embryophyta</taxon>
        <taxon>Tracheophyta</taxon>
        <taxon>Spermatophyta</taxon>
        <taxon>Magnoliopsida</taxon>
        <taxon>eudicotyledons</taxon>
        <taxon>Gunneridae</taxon>
        <taxon>Pentapetalae</taxon>
        <taxon>rosids</taxon>
        <taxon>malvids</taxon>
        <taxon>Brassicales</taxon>
        <taxon>Brassicaceae</taxon>
        <taxon>Camelineae</taxon>
        <taxon>Capsella</taxon>
    </lineage>
</organism>
<dbReference type="STRING" id="81985.R0G1E7"/>
<evidence type="ECO:0000313" key="2">
    <source>
        <dbReference type="Proteomes" id="UP000029121"/>
    </source>
</evidence>